<dbReference type="InterPro" id="IPR029063">
    <property type="entry name" value="SAM-dependent_MTases_sf"/>
</dbReference>
<feature type="domain" description="Methyltransferase" evidence="1">
    <location>
        <begin position="82"/>
        <end position="174"/>
    </location>
</feature>
<reference evidence="2 3" key="1">
    <citation type="submission" date="2006-10" db="EMBL/GenBank/DDBJ databases">
        <authorList>
            <person name="Fleischmann R.D."/>
            <person name="Dodson R.J."/>
            <person name="Haft D.H."/>
            <person name="Merkel J.S."/>
            <person name="Nelson W.C."/>
            <person name="Fraser C.M."/>
        </authorList>
    </citation>
    <scope>NUCLEOTIDE SEQUENCE [LARGE SCALE GENOMIC DNA]</scope>
    <source>
        <strain evidence="2 3">104</strain>
    </source>
</reference>
<dbReference type="PANTHER" id="PTHR43591">
    <property type="entry name" value="METHYLTRANSFERASE"/>
    <property type="match status" value="1"/>
</dbReference>
<evidence type="ECO:0000313" key="2">
    <source>
        <dbReference type="EMBL" id="ABK67500.1"/>
    </source>
</evidence>
<evidence type="ECO:0000259" key="1">
    <source>
        <dbReference type="Pfam" id="PF13649"/>
    </source>
</evidence>
<dbReference type="Proteomes" id="UP000001574">
    <property type="component" value="Chromosome"/>
</dbReference>
<dbReference type="EMBL" id="CP000479">
    <property type="protein sequence ID" value="ABK67500.1"/>
    <property type="molecule type" value="Genomic_DNA"/>
</dbReference>
<accession>A0A0H2ZYP7</accession>
<dbReference type="SUPFAM" id="SSF53335">
    <property type="entry name" value="S-adenosyl-L-methionine-dependent methyltransferases"/>
    <property type="match status" value="1"/>
</dbReference>
<dbReference type="PANTHER" id="PTHR43591:SF24">
    <property type="entry name" value="2-METHOXY-6-POLYPRENYL-1,4-BENZOQUINOL METHYLASE, MITOCHONDRIAL"/>
    <property type="match status" value="1"/>
</dbReference>
<dbReference type="KEGG" id="mav:MAV_0081"/>
<protein>
    <recommendedName>
        <fullName evidence="1">Methyltransferase domain-containing protein</fullName>
    </recommendedName>
</protein>
<dbReference type="AlphaFoldDB" id="A0A0H2ZYP7"/>
<proteinExistence type="predicted"/>
<dbReference type="GO" id="GO:0008168">
    <property type="term" value="F:methyltransferase activity"/>
    <property type="evidence" value="ECO:0007669"/>
    <property type="project" value="TreeGrafter"/>
</dbReference>
<gene>
    <name evidence="2" type="ordered locus">MAV_0081</name>
</gene>
<evidence type="ECO:0000313" key="3">
    <source>
        <dbReference type="Proteomes" id="UP000001574"/>
    </source>
</evidence>
<organism evidence="2 3">
    <name type="scientific">Mycobacterium avium (strain 104)</name>
    <dbReference type="NCBI Taxonomy" id="243243"/>
    <lineage>
        <taxon>Bacteria</taxon>
        <taxon>Bacillati</taxon>
        <taxon>Actinomycetota</taxon>
        <taxon>Actinomycetes</taxon>
        <taxon>Mycobacteriales</taxon>
        <taxon>Mycobacteriaceae</taxon>
        <taxon>Mycobacterium</taxon>
        <taxon>Mycobacterium avium complex (MAC)</taxon>
    </lineage>
</organism>
<dbReference type="CDD" id="cd02440">
    <property type="entry name" value="AdoMet_MTases"/>
    <property type="match status" value="1"/>
</dbReference>
<dbReference type="Pfam" id="PF13649">
    <property type="entry name" value="Methyltransf_25"/>
    <property type="match status" value="1"/>
</dbReference>
<dbReference type="Gene3D" id="3.40.50.150">
    <property type="entry name" value="Vaccinia Virus protein VP39"/>
    <property type="match status" value="1"/>
</dbReference>
<name>A0A0H2ZYP7_MYCA1</name>
<sequence>MSEALTVDPAIASMPRGGPDASWLDRRLQTEKLEYTDRYDIPDEVKQTVVAALDRMGTRAGYHERNARTALDIVADIANPRILELGAGHGKLSAEILTSHPTATVTVSDLDPTSVANIAAGPLGADPRARTQVVDATAIDAPDDSYDLVVFAQAFHHLPPATAVRAIAEATRVGKRFLVIDLPRPRSVQLLLTPLILAPFAAALALVRPSLKHVMHDAYISALRAYSRSAFIALGKAADPRMGVEFLPLSACRLRPGHVGIVFTRPRAS</sequence>
<dbReference type="HOGENOM" id="CLU_099421_0_0_11"/>
<dbReference type="RefSeq" id="WP_011723329.1">
    <property type="nucleotide sequence ID" value="NC_008595.1"/>
</dbReference>
<dbReference type="InterPro" id="IPR041698">
    <property type="entry name" value="Methyltransf_25"/>
</dbReference>